<proteinExistence type="predicted"/>
<protein>
    <submittedName>
        <fullName evidence="1">Uncharacterized protein</fullName>
    </submittedName>
</protein>
<name>A0ACC0VHC2_9STRA</name>
<dbReference type="Proteomes" id="UP001163321">
    <property type="component" value="Chromosome 9"/>
</dbReference>
<comment type="caution">
    <text evidence="1">The sequence shown here is derived from an EMBL/GenBank/DDBJ whole genome shotgun (WGS) entry which is preliminary data.</text>
</comment>
<evidence type="ECO:0000313" key="2">
    <source>
        <dbReference type="Proteomes" id="UP001163321"/>
    </source>
</evidence>
<reference evidence="1 2" key="1">
    <citation type="journal article" date="2022" name="bioRxiv">
        <title>The genome of the oomycete Peronosclerospora sorghi, a cosmopolitan pathogen of maize and sorghum, is inflated with dispersed pseudogenes.</title>
        <authorList>
            <person name="Fletcher K."/>
            <person name="Martin F."/>
            <person name="Isakeit T."/>
            <person name="Cavanaugh K."/>
            <person name="Magill C."/>
            <person name="Michelmore R."/>
        </authorList>
    </citation>
    <scope>NUCLEOTIDE SEQUENCE [LARGE SCALE GENOMIC DNA]</scope>
    <source>
        <strain evidence="1">P6</strain>
    </source>
</reference>
<gene>
    <name evidence="1" type="ORF">PsorP6_014242</name>
</gene>
<organism evidence="1 2">
    <name type="scientific">Peronosclerospora sorghi</name>
    <dbReference type="NCBI Taxonomy" id="230839"/>
    <lineage>
        <taxon>Eukaryota</taxon>
        <taxon>Sar</taxon>
        <taxon>Stramenopiles</taxon>
        <taxon>Oomycota</taxon>
        <taxon>Peronosporomycetes</taxon>
        <taxon>Peronosporales</taxon>
        <taxon>Peronosporaceae</taxon>
        <taxon>Peronosclerospora</taxon>
    </lineage>
</organism>
<sequence length="150" mass="17095">MNRPDVVDLTSSGDEETRVERTRGRHDDVEILEPVPTVDRPHPTPLRLKRRRARAEAKKGATGRSTRPCAVDRMRSTESTSVNMQNLHVVQKFTSQLKCTICLDVLERMTSTLCGHIFCAQCIRQAICVSGKCPLCQRRLHLKDIHPLYF</sequence>
<accession>A0ACC0VHC2</accession>
<keyword evidence="2" id="KW-1185">Reference proteome</keyword>
<evidence type="ECO:0000313" key="1">
    <source>
        <dbReference type="EMBL" id="KAI9905531.1"/>
    </source>
</evidence>
<dbReference type="EMBL" id="CM047588">
    <property type="protein sequence ID" value="KAI9905531.1"/>
    <property type="molecule type" value="Genomic_DNA"/>
</dbReference>